<evidence type="ECO:0000313" key="4">
    <source>
        <dbReference type="Proteomes" id="UP001152484"/>
    </source>
</evidence>
<feature type="region of interest" description="Disordered" evidence="1">
    <location>
        <begin position="336"/>
        <end position="355"/>
    </location>
</feature>
<dbReference type="AlphaFoldDB" id="A0A9P0YGJ0"/>
<feature type="compositionally biased region" description="Polar residues" evidence="1">
    <location>
        <begin position="340"/>
        <end position="351"/>
    </location>
</feature>
<feature type="region of interest" description="Disordered" evidence="1">
    <location>
        <begin position="206"/>
        <end position="247"/>
    </location>
</feature>
<dbReference type="EMBL" id="CAMAPE010000002">
    <property type="protein sequence ID" value="CAH9053221.1"/>
    <property type="molecule type" value="Genomic_DNA"/>
</dbReference>
<organism evidence="3 4">
    <name type="scientific">Cuscuta europaea</name>
    <name type="common">European dodder</name>
    <dbReference type="NCBI Taxonomy" id="41803"/>
    <lineage>
        <taxon>Eukaryota</taxon>
        <taxon>Viridiplantae</taxon>
        <taxon>Streptophyta</taxon>
        <taxon>Embryophyta</taxon>
        <taxon>Tracheophyta</taxon>
        <taxon>Spermatophyta</taxon>
        <taxon>Magnoliopsida</taxon>
        <taxon>eudicotyledons</taxon>
        <taxon>Gunneridae</taxon>
        <taxon>Pentapetalae</taxon>
        <taxon>asterids</taxon>
        <taxon>lamiids</taxon>
        <taxon>Solanales</taxon>
        <taxon>Convolvulaceae</taxon>
        <taxon>Cuscuteae</taxon>
        <taxon>Cuscuta</taxon>
        <taxon>Cuscuta subgen. Cuscuta</taxon>
    </lineage>
</organism>
<sequence>MNPLSSTPGGTPFPQISTGYSSYTPCPTYIPLQYYSLAPQNILSSYSYSPTTQPFQSQNSHHYLSSPQFPWTKQGSILEFLLQTKTLEEVYHILPKNSICSFCGGCHHITFCPVKPPNDHPYWATAYPTSSSPQFTNTNVSVTPTSLPSYEPQDESEEIISEKLSDLEETLKKLMQFQQQQMQSQQQSDTRMQNMENHLDQLFNAQSEESERSHPSDTEAQSEKINVDDHISESDNDGGNAMDDTLLDDVEDSPMFEDEEEDNSVKLFFGEYMKKFVTTQDVTDEVTNHYDFHIETHQSFDLPLVSTPEEGKEKISHDDGATELGLGIEDELENDDHTFQESGGESNNTFQDDIDKNGVTESWDAHMGSDMESGGDAVNFQYNCEEEKYFSMLQFEFDVGTDPCIKTSFEPGVIKFLAHVLCPLKEDVRLILQFCADKFFEDHVIPTWFREFKNLRHLRAFVERKLDTLKINAPLQSVLFESLRGIVGQTTLKIALLGRQPKLISALLFSACFLFLFCVFFVFLCLFCSSGLFWMMRHSLH</sequence>
<dbReference type="Proteomes" id="UP001152484">
    <property type="component" value="Unassembled WGS sequence"/>
</dbReference>
<keyword evidence="2" id="KW-0812">Transmembrane</keyword>
<proteinExistence type="predicted"/>
<feature type="compositionally biased region" description="Basic and acidic residues" evidence="1">
    <location>
        <begin position="209"/>
        <end position="233"/>
    </location>
</feature>
<keyword evidence="2" id="KW-1133">Transmembrane helix</keyword>
<reference evidence="3" key="1">
    <citation type="submission" date="2022-07" db="EMBL/GenBank/DDBJ databases">
        <authorList>
            <person name="Macas J."/>
            <person name="Novak P."/>
            <person name="Neumann P."/>
        </authorList>
    </citation>
    <scope>NUCLEOTIDE SEQUENCE</scope>
</reference>
<dbReference type="OrthoDB" id="1322150at2759"/>
<feature type="transmembrane region" description="Helical" evidence="2">
    <location>
        <begin position="507"/>
        <end position="535"/>
    </location>
</feature>
<protein>
    <submittedName>
        <fullName evidence="3">Uncharacterized protein</fullName>
    </submittedName>
</protein>
<accession>A0A9P0YGJ0</accession>
<keyword evidence="2" id="KW-0472">Membrane</keyword>
<gene>
    <name evidence="3" type="ORF">CEURO_LOCUS470</name>
</gene>
<evidence type="ECO:0000313" key="3">
    <source>
        <dbReference type="EMBL" id="CAH9053221.1"/>
    </source>
</evidence>
<evidence type="ECO:0000256" key="2">
    <source>
        <dbReference type="SAM" id="Phobius"/>
    </source>
</evidence>
<keyword evidence="4" id="KW-1185">Reference proteome</keyword>
<name>A0A9P0YGJ0_CUSEU</name>
<comment type="caution">
    <text evidence="3">The sequence shown here is derived from an EMBL/GenBank/DDBJ whole genome shotgun (WGS) entry which is preliminary data.</text>
</comment>
<evidence type="ECO:0000256" key="1">
    <source>
        <dbReference type="SAM" id="MobiDB-lite"/>
    </source>
</evidence>